<evidence type="ECO:0000256" key="6">
    <source>
        <dbReference type="ARBA" id="ARBA00022723"/>
    </source>
</evidence>
<comment type="subcellular location">
    <subcellularLocation>
        <location evidence="3">Endoplasmic reticulum membrane</location>
        <topology evidence="3">Peripheral membrane protein</topology>
    </subcellularLocation>
    <subcellularLocation>
        <location evidence="2">Microsome membrane</location>
        <topology evidence="2">Peripheral membrane protein</topology>
    </subcellularLocation>
</comment>
<evidence type="ECO:0000313" key="16">
    <source>
        <dbReference type="Proteomes" id="UP001642520"/>
    </source>
</evidence>
<keyword evidence="14" id="KW-0812">Transmembrane</keyword>
<evidence type="ECO:0000256" key="5">
    <source>
        <dbReference type="ARBA" id="ARBA00022617"/>
    </source>
</evidence>
<dbReference type="InterPro" id="IPR050476">
    <property type="entry name" value="Insect_CytP450_Detox"/>
</dbReference>
<dbReference type="PROSITE" id="PS00086">
    <property type="entry name" value="CYTOCHROME_P450"/>
    <property type="match status" value="1"/>
</dbReference>
<comment type="cofactor">
    <cofactor evidence="1">
        <name>heme</name>
        <dbReference type="ChEBI" id="CHEBI:30413"/>
    </cofactor>
</comment>
<dbReference type="Proteomes" id="UP001642520">
    <property type="component" value="Unassembled WGS sequence"/>
</dbReference>
<dbReference type="PANTHER" id="PTHR24292:SF54">
    <property type="entry name" value="CYP9F3-RELATED"/>
    <property type="match status" value="1"/>
</dbReference>
<dbReference type="PRINTS" id="PR00385">
    <property type="entry name" value="P450"/>
</dbReference>
<dbReference type="EMBL" id="CAXAJV020001300">
    <property type="protein sequence ID" value="CAL7950312.1"/>
    <property type="molecule type" value="Genomic_DNA"/>
</dbReference>
<dbReference type="Gene3D" id="1.10.630.10">
    <property type="entry name" value="Cytochrome P450"/>
    <property type="match status" value="1"/>
</dbReference>
<dbReference type="PANTHER" id="PTHR24292">
    <property type="entry name" value="CYTOCHROME P450"/>
    <property type="match status" value="1"/>
</dbReference>
<dbReference type="PRINTS" id="PR00463">
    <property type="entry name" value="EP450I"/>
</dbReference>
<keyword evidence="7" id="KW-0256">Endoplasmic reticulum</keyword>
<dbReference type="Pfam" id="PF00067">
    <property type="entry name" value="p450"/>
    <property type="match status" value="1"/>
</dbReference>
<evidence type="ECO:0000256" key="10">
    <source>
        <dbReference type="ARBA" id="ARBA00023004"/>
    </source>
</evidence>
<proteinExistence type="inferred from homology"/>
<evidence type="ECO:0000256" key="13">
    <source>
        <dbReference type="RuleBase" id="RU000461"/>
    </source>
</evidence>
<evidence type="ECO:0000256" key="4">
    <source>
        <dbReference type="ARBA" id="ARBA00010617"/>
    </source>
</evidence>
<reference evidence="15 16" key="1">
    <citation type="submission" date="2024-08" db="EMBL/GenBank/DDBJ databases">
        <authorList>
            <person name="Will J Nash"/>
            <person name="Angela Man"/>
            <person name="Seanna McTaggart"/>
            <person name="Kendall Baker"/>
            <person name="Tom Barker"/>
            <person name="Leah Catchpole"/>
            <person name="Alex Durrant"/>
            <person name="Karim Gharbi"/>
            <person name="Naomi Irish"/>
            <person name="Gemy Kaithakottil"/>
            <person name="Debby Ku"/>
            <person name="Aaliyah Providence"/>
            <person name="Felix Shaw"/>
            <person name="David Swarbreck"/>
            <person name="Chris Watkins"/>
            <person name="Ann M. McCartney"/>
            <person name="Giulio Formenti"/>
            <person name="Alice Mouton"/>
            <person name="Noel Vella"/>
            <person name="Bjorn M von Reumont"/>
            <person name="Adriana Vella"/>
            <person name="Wilfried Haerty"/>
        </authorList>
    </citation>
    <scope>NUCLEOTIDE SEQUENCE [LARGE SCALE GENOMIC DNA]</scope>
</reference>
<evidence type="ECO:0000256" key="11">
    <source>
        <dbReference type="ARBA" id="ARBA00023033"/>
    </source>
</evidence>
<dbReference type="InterPro" id="IPR017972">
    <property type="entry name" value="Cyt_P450_CS"/>
</dbReference>
<keyword evidence="5 13" id="KW-0349">Heme</keyword>
<evidence type="ECO:0000256" key="2">
    <source>
        <dbReference type="ARBA" id="ARBA00004174"/>
    </source>
</evidence>
<keyword evidence="12 14" id="KW-0472">Membrane</keyword>
<dbReference type="InterPro" id="IPR001128">
    <property type="entry name" value="Cyt_P450"/>
</dbReference>
<evidence type="ECO:0000256" key="1">
    <source>
        <dbReference type="ARBA" id="ARBA00001971"/>
    </source>
</evidence>
<feature type="transmembrane region" description="Helical" evidence="14">
    <location>
        <begin position="6"/>
        <end position="22"/>
    </location>
</feature>
<evidence type="ECO:0000256" key="12">
    <source>
        <dbReference type="ARBA" id="ARBA00023136"/>
    </source>
</evidence>
<evidence type="ECO:0000256" key="8">
    <source>
        <dbReference type="ARBA" id="ARBA00022848"/>
    </source>
</evidence>
<accession>A0ABP1PC07</accession>
<dbReference type="InterPro" id="IPR036396">
    <property type="entry name" value="Cyt_P450_sf"/>
</dbReference>
<evidence type="ECO:0000256" key="3">
    <source>
        <dbReference type="ARBA" id="ARBA00004406"/>
    </source>
</evidence>
<name>A0ABP1PC07_XYLVO</name>
<dbReference type="SUPFAM" id="SSF48264">
    <property type="entry name" value="Cytochrome P450"/>
    <property type="match status" value="1"/>
</dbReference>
<evidence type="ECO:0000256" key="7">
    <source>
        <dbReference type="ARBA" id="ARBA00022824"/>
    </source>
</evidence>
<keyword evidence="10 13" id="KW-0408">Iron</keyword>
<keyword evidence="14" id="KW-1133">Transmembrane helix</keyword>
<evidence type="ECO:0000256" key="14">
    <source>
        <dbReference type="SAM" id="Phobius"/>
    </source>
</evidence>
<dbReference type="InterPro" id="IPR002401">
    <property type="entry name" value="Cyt_P450_E_grp-I"/>
</dbReference>
<keyword evidence="9 13" id="KW-0560">Oxidoreductase</keyword>
<comment type="similarity">
    <text evidence="4 13">Belongs to the cytochrome P450 family.</text>
</comment>
<dbReference type="CDD" id="cd11056">
    <property type="entry name" value="CYP6-like"/>
    <property type="match status" value="1"/>
</dbReference>
<organism evidence="15 16">
    <name type="scientific">Xylocopa violacea</name>
    <name type="common">Violet carpenter bee</name>
    <name type="synonym">Apis violacea</name>
    <dbReference type="NCBI Taxonomy" id="135666"/>
    <lineage>
        <taxon>Eukaryota</taxon>
        <taxon>Metazoa</taxon>
        <taxon>Ecdysozoa</taxon>
        <taxon>Arthropoda</taxon>
        <taxon>Hexapoda</taxon>
        <taxon>Insecta</taxon>
        <taxon>Pterygota</taxon>
        <taxon>Neoptera</taxon>
        <taxon>Endopterygota</taxon>
        <taxon>Hymenoptera</taxon>
        <taxon>Apocrita</taxon>
        <taxon>Aculeata</taxon>
        <taxon>Apoidea</taxon>
        <taxon>Anthophila</taxon>
        <taxon>Apidae</taxon>
        <taxon>Xylocopa</taxon>
        <taxon>Xylocopa</taxon>
    </lineage>
</organism>
<sequence>MDYFQILCAIGAAFLAIYYYYISTHDHWKNRGIPGPKPTVFVGNFLEILTGKMSISDKVKQLYDEYKREPIFGIFEGRVPVLVINDLNMIQDVLVSDFTVFADRGFPIFPKAEPLGEHLFALEPKRWRPLRMKLSPTFTSGRLKEMFPLVVECAGNLEKYLDRVAKRNDPVECREVAAKFTTDVIGSCAFGISMNALSNEESEFRKMGKRLFMPCLKQSLRDMCRQFMPFVYNQFGSALQPEGVDQFLKNVVRDTMKYREENNITRPDFINTLIELKNHPDKLENVELTNALLTAQAFVFFAAGFETSSTTMAHALYELAQHQDIQDKLREEIRETYQKNDGVLTYQAIKDMKYLDKVFKETLRKYPVLPLLTRNASEKYTFKGTKITVEKGTKLWIPVYGIQKDPNVYPDPENFDPERFNDVAEATRHPMAYLPFGSGPRNCIGSRFAYYQSKVGITTIIRNHKVNLCEETLMPYKSEPRLFLLAPRKGMYLKITNCKA</sequence>
<evidence type="ECO:0008006" key="17">
    <source>
        <dbReference type="Google" id="ProtNLM"/>
    </source>
</evidence>
<keyword evidence="16" id="KW-1185">Reference proteome</keyword>
<comment type="caution">
    <text evidence="15">The sequence shown here is derived from an EMBL/GenBank/DDBJ whole genome shotgun (WGS) entry which is preliminary data.</text>
</comment>
<protein>
    <recommendedName>
        <fullName evidence="17">Cytochrome P450</fullName>
    </recommendedName>
</protein>
<evidence type="ECO:0000313" key="15">
    <source>
        <dbReference type="EMBL" id="CAL7950312.1"/>
    </source>
</evidence>
<keyword evidence="6 13" id="KW-0479">Metal-binding</keyword>
<evidence type="ECO:0000256" key="9">
    <source>
        <dbReference type="ARBA" id="ARBA00023002"/>
    </source>
</evidence>
<keyword evidence="8" id="KW-0492">Microsome</keyword>
<gene>
    <name evidence="15" type="ORF">XYLVIOL_LOCUS9883</name>
</gene>
<keyword evidence="11 13" id="KW-0503">Monooxygenase</keyword>